<reference evidence="3 4" key="1">
    <citation type="journal article" date="2019" name="Int. J. Syst. Evol. Microbiol.">
        <title>The Global Catalogue of Microorganisms (GCM) 10K type strain sequencing project: providing services to taxonomists for standard genome sequencing and annotation.</title>
        <authorList>
            <consortium name="The Broad Institute Genomics Platform"/>
            <consortium name="The Broad Institute Genome Sequencing Center for Infectious Disease"/>
            <person name="Wu L."/>
            <person name="Ma J."/>
        </authorList>
    </citation>
    <scope>NUCLEOTIDE SEQUENCE [LARGE SCALE GENOMIC DNA]</scope>
    <source>
        <strain evidence="3 4">JCM 10977</strain>
    </source>
</reference>
<name>A0ABN1R0J3_9ACTN</name>
<sequence length="204" mass="22262">MPRSLSYGCLGTPRTYDNPPTETGLSRSYKTGHTSLAKTDGMTTNKVNPIPAGYHSLTPYLAVSDGPKAIEFYTGVFGAEVVSRQDLPDGRLGQAELRFGDSMLQLSNEMPQIGLQAPTGEWVHSSLVHYVPDVDATFAKAIEAGARQVEAVQTFMTGDRFGTIIDPFGHRWAIMTKVEDVSPEEADRRIKEWLASNPEGLDAT</sequence>
<evidence type="ECO:0000313" key="3">
    <source>
        <dbReference type="EMBL" id="GAA0950159.1"/>
    </source>
</evidence>
<feature type="domain" description="VOC" evidence="2">
    <location>
        <begin position="53"/>
        <end position="177"/>
    </location>
</feature>
<accession>A0ABN1R0J3</accession>
<dbReference type="EMBL" id="BAAAHK010000013">
    <property type="protein sequence ID" value="GAA0950159.1"/>
    <property type="molecule type" value="Genomic_DNA"/>
</dbReference>
<dbReference type="CDD" id="cd07246">
    <property type="entry name" value="VOC_like"/>
    <property type="match status" value="1"/>
</dbReference>
<feature type="compositionally biased region" description="Polar residues" evidence="1">
    <location>
        <begin position="18"/>
        <end position="29"/>
    </location>
</feature>
<dbReference type="InterPro" id="IPR004360">
    <property type="entry name" value="Glyas_Fos-R_dOase_dom"/>
</dbReference>
<proteinExistence type="predicted"/>
<dbReference type="InterPro" id="IPR029068">
    <property type="entry name" value="Glyas_Bleomycin-R_OHBP_Dase"/>
</dbReference>
<comment type="caution">
    <text evidence="3">The sequence shown here is derived from an EMBL/GenBank/DDBJ whole genome shotgun (WGS) entry which is preliminary data.</text>
</comment>
<evidence type="ECO:0000256" key="1">
    <source>
        <dbReference type="SAM" id="MobiDB-lite"/>
    </source>
</evidence>
<dbReference type="InterPro" id="IPR037523">
    <property type="entry name" value="VOC_core"/>
</dbReference>
<dbReference type="Proteomes" id="UP001500542">
    <property type="component" value="Unassembled WGS sequence"/>
</dbReference>
<dbReference type="PROSITE" id="PS51819">
    <property type="entry name" value="VOC"/>
    <property type="match status" value="1"/>
</dbReference>
<gene>
    <name evidence="3" type="ORF">GCM10009554_49670</name>
</gene>
<organism evidence="3 4">
    <name type="scientific">Kribbella koreensis</name>
    <dbReference type="NCBI Taxonomy" id="57909"/>
    <lineage>
        <taxon>Bacteria</taxon>
        <taxon>Bacillati</taxon>
        <taxon>Actinomycetota</taxon>
        <taxon>Actinomycetes</taxon>
        <taxon>Propionibacteriales</taxon>
        <taxon>Kribbellaceae</taxon>
        <taxon>Kribbella</taxon>
    </lineage>
</organism>
<keyword evidence="4" id="KW-1185">Reference proteome</keyword>
<dbReference type="SUPFAM" id="SSF54593">
    <property type="entry name" value="Glyoxalase/Bleomycin resistance protein/Dihydroxybiphenyl dioxygenase"/>
    <property type="match status" value="1"/>
</dbReference>
<dbReference type="PANTHER" id="PTHR34109:SF1">
    <property type="entry name" value="VOC DOMAIN-CONTAINING PROTEIN"/>
    <property type="match status" value="1"/>
</dbReference>
<evidence type="ECO:0000259" key="2">
    <source>
        <dbReference type="PROSITE" id="PS51819"/>
    </source>
</evidence>
<dbReference type="Gene3D" id="3.30.720.110">
    <property type="match status" value="1"/>
</dbReference>
<feature type="region of interest" description="Disordered" evidence="1">
    <location>
        <begin position="1"/>
        <end position="29"/>
    </location>
</feature>
<dbReference type="PANTHER" id="PTHR34109">
    <property type="entry name" value="BNAUNNG04460D PROTEIN-RELATED"/>
    <property type="match status" value="1"/>
</dbReference>
<dbReference type="Gene3D" id="3.30.720.120">
    <property type="match status" value="1"/>
</dbReference>
<dbReference type="Pfam" id="PF00903">
    <property type="entry name" value="Glyoxalase"/>
    <property type="match status" value="1"/>
</dbReference>
<evidence type="ECO:0000313" key="4">
    <source>
        <dbReference type="Proteomes" id="UP001500542"/>
    </source>
</evidence>
<protein>
    <recommendedName>
        <fullName evidence="2">VOC domain-containing protein</fullName>
    </recommendedName>
</protein>